<comment type="catalytic activity">
    <reaction evidence="5">
        <text>Endonucleolytic cleavage of RNA, removing 5'-extranucleotides from tRNA precursor.</text>
        <dbReference type="EC" id="3.1.26.5"/>
    </reaction>
</comment>
<dbReference type="SUPFAM" id="SSF160350">
    <property type="entry name" value="Rnp2-like"/>
    <property type="match status" value="1"/>
</dbReference>
<evidence type="ECO:0000256" key="2">
    <source>
        <dbReference type="ARBA" id="ARBA00010800"/>
    </source>
</evidence>
<dbReference type="OrthoDB" id="24745at2759"/>
<comment type="subcellular location">
    <subcellularLocation>
        <location evidence="1">Nucleus</location>
    </subcellularLocation>
</comment>
<evidence type="ECO:0000313" key="7">
    <source>
        <dbReference type="Proteomes" id="UP000700596"/>
    </source>
</evidence>
<dbReference type="GO" id="GO:0001682">
    <property type="term" value="P:tRNA 5'-leader removal"/>
    <property type="evidence" value="ECO:0007669"/>
    <property type="project" value="InterPro"/>
</dbReference>
<evidence type="ECO:0000256" key="3">
    <source>
        <dbReference type="ARBA" id="ARBA00022694"/>
    </source>
</evidence>
<evidence type="ECO:0000256" key="1">
    <source>
        <dbReference type="ARBA" id="ARBA00004123"/>
    </source>
</evidence>
<keyword evidence="3 5" id="KW-0819">tRNA processing</keyword>
<dbReference type="HAMAP" id="MF_00755">
    <property type="entry name" value="RNase_P_2"/>
    <property type="match status" value="1"/>
</dbReference>
<proteinExistence type="inferred from homology"/>
<comment type="similarity">
    <text evidence="2 5">Belongs to the eukaryotic/archaeal RNase P protein component 2 family.</text>
</comment>
<dbReference type="GO" id="GO:0005730">
    <property type="term" value="C:nucleolus"/>
    <property type="evidence" value="ECO:0007669"/>
    <property type="project" value="TreeGrafter"/>
</dbReference>
<dbReference type="EC" id="3.1.26.5" evidence="5"/>
<accession>A0A9P9E2Y9</accession>
<name>A0A9P9E2Y9_9PLEO</name>
<keyword evidence="4" id="KW-0539">Nucleus</keyword>
<evidence type="ECO:0000256" key="4">
    <source>
        <dbReference type="ARBA" id="ARBA00023242"/>
    </source>
</evidence>
<dbReference type="AlphaFoldDB" id="A0A9P9E2Y9"/>
<comment type="function">
    <text evidence="5">Component of ribonuclease P, a protein complex that generates mature tRNA molecules by cleaving their 5'-ends.</text>
</comment>
<sequence>MVRIKHRYLVVNYLYPSTITSTSHTRATDDLPALIQFHRPTPDKFDQRALREAIQDGVLDLYGEYGSGMTSQGLKIIYHSTATSTSIIRCPQAHYQMIWSALTFITRLGRVDVPVVVKVVRVSGTIKKAEEEVIRRAKDVIMRARIAEKNQSENSVQELVLASVNAAAALRRREEEVLVAEGSEEEDSD</sequence>
<dbReference type="InterPro" id="IPR002759">
    <property type="entry name" value="Pop5/Rpp14/Rnp2-like"/>
</dbReference>
<organism evidence="6 7">
    <name type="scientific">Dendryphion nanum</name>
    <dbReference type="NCBI Taxonomy" id="256645"/>
    <lineage>
        <taxon>Eukaryota</taxon>
        <taxon>Fungi</taxon>
        <taxon>Dikarya</taxon>
        <taxon>Ascomycota</taxon>
        <taxon>Pezizomycotina</taxon>
        <taxon>Dothideomycetes</taxon>
        <taxon>Pleosporomycetidae</taxon>
        <taxon>Pleosporales</taxon>
        <taxon>Torulaceae</taxon>
        <taxon>Dendryphion</taxon>
    </lineage>
</organism>
<dbReference type="InterPro" id="IPR016819">
    <property type="entry name" value="RNase_P/MRP_POP5"/>
</dbReference>
<dbReference type="GO" id="GO:0004526">
    <property type="term" value="F:ribonuclease P activity"/>
    <property type="evidence" value="ECO:0007669"/>
    <property type="project" value="UniProtKB-EC"/>
</dbReference>
<dbReference type="PIRSF" id="PIRSF023803">
    <property type="entry name" value="Ribonuclease_P_prd"/>
    <property type="match status" value="1"/>
</dbReference>
<dbReference type="GO" id="GO:0000172">
    <property type="term" value="C:ribonuclease MRP complex"/>
    <property type="evidence" value="ECO:0007669"/>
    <property type="project" value="TreeGrafter"/>
</dbReference>
<reference evidence="6" key="1">
    <citation type="journal article" date="2021" name="Nat. Commun.">
        <title>Genetic determinants of endophytism in the Arabidopsis root mycobiome.</title>
        <authorList>
            <person name="Mesny F."/>
            <person name="Miyauchi S."/>
            <person name="Thiergart T."/>
            <person name="Pickel B."/>
            <person name="Atanasova L."/>
            <person name="Karlsson M."/>
            <person name="Huettel B."/>
            <person name="Barry K.W."/>
            <person name="Haridas S."/>
            <person name="Chen C."/>
            <person name="Bauer D."/>
            <person name="Andreopoulos W."/>
            <person name="Pangilinan J."/>
            <person name="LaButti K."/>
            <person name="Riley R."/>
            <person name="Lipzen A."/>
            <person name="Clum A."/>
            <person name="Drula E."/>
            <person name="Henrissat B."/>
            <person name="Kohler A."/>
            <person name="Grigoriev I.V."/>
            <person name="Martin F.M."/>
            <person name="Hacquard S."/>
        </authorList>
    </citation>
    <scope>NUCLEOTIDE SEQUENCE</scope>
    <source>
        <strain evidence="6">MPI-CAGE-CH-0243</strain>
    </source>
</reference>
<dbReference type="GO" id="GO:0033204">
    <property type="term" value="F:ribonuclease P RNA binding"/>
    <property type="evidence" value="ECO:0007669"/>
    <property type="project" value="InterPro"/>
</dbReference>
<dbReference type="EMBL" id="JAGMWT010000004">
    <property type="protein sequence ID" value="KAH7130450.1"/>
    <property type="molecule type" value="Genomic_DNA"/>
</dbReference>
<keyword evidence="7" id="KW-1185">Reference proteome</keyword>
<dbReference type="GO" id="GO:0030681">
    <property type="term" value="C:multimeric ribonuclease P complex"/>
    <property type="evidence" value="ECO:0007669"/>
    <property type="project" value="TreeGrafter"/>
</dbReference>
<dbReference type="PANTHER" id="PTHR15441:SF2">
    <property type="entry name" value="RIBONUCLEASE P_MRP PROTEIN SUBUNIT POP5"/>
    <property type="match status" value="1"/>
</dbReference>
<dbReference type="InterPro" id="IPR038085">
    <property type="entry name" value="Rnp2-like_sf"/>
</dbReference>
<evidence type="ECO:0000256" key="5">
    <source>
        <dbReference type="PIRNR" id="PIRNR023803"/>
    </source>
</evidence>
<evidence type="ECO:0000313" key="6">
    <source>
        <dbReference type="EMBL" id="KAH7130450.1"/>
    </source>
</evidence>
<protein>
    <recommendedName>
        <fullName evidence="5">Ribonuclease P/MRP protein subunit POP5</fullName>
        <ecNumber evidence="5">3.1.26.5</ecNumber>
    </recommendedName>
</protein>
<dbReference type="Gene3D" id="3.30.70.3250">
    <property type="entry name" value="Ribonuclease P, Pop5 subunit"/>
    <property type="match status" value="1"/>
</dbReference>
<dbReference type="Proteomes" id="UP000700596">
    <property type="component" value="Unassembled WGS sequence"/>
</dbReference>
<dbReference type="PANTHER" id="PTHR15441">
    <property type="entry name" value="RIBONUCLEASE P PROTEIN SUBUNIT P14"/>
    <property type="match status" value="1"/>
</dbReference>
<dbReference type="Pfam" id="PF01900">
    <property type="entry name" value="RNase_P_Rpp14"/>
    <property type="match status" value="1"/>
</dbReference>
<comment type="caution">
    <text evidence="6">The sequence shown here is derived from an EMBL/GenBank/DDBJ whole genome shotgun (WGS) entry which is preliminary data.</text>
</comment>
<gene>
    <name evidence="6" type="ORF">B0J11DRAFT_504232</name>
</gene>